<feature type="transmembrane region" description="Helical" evidence="1">
    <location>
        <begin position="6"/>
        <end position="24"/>
    </location>
</feature>
<evidence type="ECO:0000256" key="1">
    <source>
        <dbReference type="SAM" id="Phobius"/>
    </source>
</evidence>
<name>A0AAV0XM52_9HEMI</name>
<dbReference type="AlphaFoldDB" id="A0AAV0XM52"/>
<reference evidence="2 3" key="1">
    <citation type="submission" date="2023-01" db="EMBL/GenBank/DDBJ databases">
        <authorList>
            <person name="Whitehead M."/>
        </authorList>
    </citation>
    <scope>NUCLEOTIDE SEQUENCE [LARGE SCALE GENOMIC DNA]</scope>
</reference>
<evidence type="ECO:0000313" key="2">
    <source>
        <dbReference type="EMBL" id="CAI6369530.1"/>
    </source>
</evidence>
<comment type="caution">
    <text evidence="2">The sequence shown here is derived from an EMBL/GenBank/DDBJ whole genome shotgun (WGS) entry which is preliminary data.</text>
</comment>
<proteinExistence type="predicted"/>
<gene>
    <name evidence="2" type="ORF">MEUPH1_LOCUS23760</name>
</gene>
<keyword evidence="3" id="KW-1185">Reference proteome</keyword>
<dbReference type="Proteomes" id="UP001160148">
    <property type="component" value="Unassembled WGS sequence"/>
</dbReference>
<organism evidence="2 3">
    <name type="scientific">Macrosiphum euphorbiae</name>
    <name type="common">potato aphid</name>
    <dbReference type="NCBI Taxonomy" id="13131"/>
    <lineage>
        <taxon>Eukaryota</taxon>
        <taxon>Metazoa</taxon>
        <taxon>Ecdysozoa</taxon>
        <taxon>Arthropoda</taxon>
        <taxon>Hexapoda</taxon>
        <taxon>Insecta</taxon>
        <taxon>Pterygota</taxon>
        <taxon>Neoptera</taxon>
        <taxon>Paraneoptera</taxon>
        <taxon>Hemiptera</taxon>
        <taxon>Sternorrhyncha</taxon>
        <taxon>Aphidomorpha</taxon>
        <taxon>Aphidoidea</taxon>
        <taxon>Aphididae</taxon>
        <taxon>Macrosiphini</taxon>
        <taxon>Macrosiphum</taxon>
    </lineage>
</organism>
<keyword evidence="1" id="KW-0812">Transmembrane</keyword>
<keyword evidence="1" id="KW-0472">Membrane</keyword>
<evidence type="ECO:0000313" key="3">
    <source>
        <dbReference type="Proteomes" id="UP001160148"/>
    </source>
</evidence>
<protein>
    <submittedName>
        <fullName evidence="2">Uncharacterized protein</fullName>
    </submittedName>
</protein>
<keyword evidence="1" id="KW-1133">Transmembrane helix</keyword>
<dbReference type="EMBL" id="CARXXK010000005">
    <property type="protein sequence ID" value="CAI6369530.1"/>
    <property type="molecule type" value="Genomic_DNA"/>
</dbReference>
<accession>A0AAV0XM52</accession>
<sequence>MSHIKLYNFILIFLCITSNIFSVLSKLSKLENDVNNAVRSSIFTGDNLSYSIKLRQYIILYGYLVPTAATETNTDMYMSVFYIYTNCSFAEWLQNKLFKFIEKFPIFYQTKFQNTTNNEFIKPFVRPNLIDKLIEIDSFVKRSINILLHNFLHLTKQRDYDTSLLKTMLLLQFRIHFLTLPVDTKQPPTDDVVVRSILEIMNFIQMFMATNCDVHTYNKKYYNNDRYFIKS</sequence>